<dbReference type="Pfam" id="PF17782">
    <property type="entry name" value="WHD_DprA"/>
    <property type="match status" value="1"/>
</dbReference>
<dbReference type="STRING" id="1945520.A1019T_01635"/>
<dbReference type="InterPro" id="IPR003488">
    <property type="entry name" value="DprA"/>
</dbReference>
<dbReference type="InterPro" id="IPR057666">
    <property type="entry name" value="DrpA_SLOG"/>
</dbReference>
<protein>
    <submittedName>
        <fullName evidence="5">Uncharacterized protein</fullName>
    </submittedName>
</protein>
<name>A0A1R4EGS9_9GAMM</name>
<proteinExistence type="inferred from homology"/>
<dbReference type="PANTHER" id="PTHR43022">
    <property type="entry name" value="PROTEIN SMF"/>
    <property type="match status" value="1"/>
</dbReference>
<dbReference type="InterPro" id="IPR036388">
    <property type="entry name" value="WH-like_DNA-bd_sf"/>
</dbReference>
<keyword evidence="6" id="KW-1185">Reference proteome</keyword>
<dbReference type="OrthoDB" id="9785707at2"/>
<feature type="domain" description="Smf/DprA SLOG" evidence="3">
    <location>
        <begin position="102"/>
        <end position="315"/>
    </location>
</feature>
<gene>
    <name evidence="5" type="ORF">A1019T_01635</name>
</gene>
<reference evidence="6" key="1">
    <citation type="submission" date="2017-02" db="EMBL/GenBank/DDBJ databases">
        <authorList>
            <person name="Mornico D."/>
        </authorList>
    </citation>
    <scope>NUCLEOTIDE SEQUENCE [LARGE SCALE GENOMIC DNA]</scope>
</reference>
<feature type="compositionally biased region" description="Polar residues" evidence="2">
    <location>
        <begin position="348"/>
        <end position="361"/>
    </location>
</feature>
<evidence type="ECO:0000313" key="6">
    <source>
        <dbReference type="Proteomes" id="UP000188169"/>
    </source>
</evidence>
<evidence type="ECO:0000259" key="4">
    <source>
        <dbReference type="Pfam" id="PF17782"/>
    </source>
</evidence>
<dbReference type="InterPro" id="IPR041614">
    <property type="entry name" value="DprA_WH"/>
</dbReference>
<comment type="similarity">
    <text evidence="1">Belongs to the DprA/Smf family.</text>
</comment>
<dbReference type="Gene3D" id="1.10.10.10">
    <property type="entry name" value="Winged helix-like DNA-binding domain superfamily/Winged helix DNA-binding domain"/>
    <property type="match status" value="1"/>
</dbReference>
<dbReference type="Pfam" id="PF02481">
    <property type="entry name" value="DNA_processg_A"/>
    <property type="match status" value="1"/>
</dbReference>
<dbReference type="AlphaFoldDB" id="A0A1R4EGS9"/>
<dbReference type="RefSeq" id="WP_077449045.1">
    <property type="nucleotide sequence ID" value="NZ_FUGD01000094.1"/>
</dbReference>
<dbReference type="PANTHER" id="PTHR43022:SF1">
    <property type="entry name" value="PROTEIN SMF"/>
    <property type="match status" value="1"/>
</dbReference>
<dbReference type="Gene3D" id="3.40.50.450">
    <property type="match status" value="1"/>
</dbReference>
<dbReference type="NCBIfam" id="TIGR00732">
    <property type="entry name" value="dprA"/>
    <property type="match status" value="1"/>
</dbReference>
<feature type="domain" description="DprA winged helix" evidence="4">
    <location>
        <begin position="377"/>
        <end position="423"/>
    </location>
</feature>
<evidence type="ECO:0000256" key="1">
    <source>
        <dbReference type="ARBA" id="ARBA00006525"/>
    </source>
</evidence>
<dbReference type="EMBL" id="FUGD01000094">
    <property type="protein sequence ID" value="SJM37653.1"/>
    <property type="molecule type" value="Genomic_DNA"/>
</dbReference>
<feature type="region of interest" description="Disordered" evidence="2">
    <location>
        <begin position="327"/>
        <end position="362"/>
    </location>
</feature>
<dbReference type="SUPFAM" id="SSF102405">
    <property type="entry name" value="MCP/YpsA-like"/>
    <property type="match status" value="1"/>
</dbReference>
<evidence type="ECO:0000256" key="2">
    <source>
        <dbReference type="SAM" id="MobiDB-lite"/>
    </source>
</evidence>
<dbReference type="GO" id="GO:0009294">
    <property type="term" value="P:DNA-mediated transformation"/>
    <property type="evidence" value="ECO:0007669"/>
    <property type="project" value="InterPro"/>
</dbReference>
<sequence length="428" mass="47343">MPTSAQLDGSHRTDRVKGSSLTQEQRACLLLWQRVNTSLSAFYKLISHFETAQQALQAGMSQWQTLGIHKKHLERHKQASCNEDNQFIAQLKQRMAVGEFQLLFQQDADYPKQLLGLFDPPPLLFYRGNKQRLNQAKIAIVGSRKPTQKAQRFTFDMAQYLAKSGFIICSGLAQGVDAQAHLGALSQPVEYAGRSVGVMGTGIDVCYPKQHQALFGRMIAEGGCIVSELFPGTPPHKHTFPRRNRIVAGLSLGTIVTEAALHSSSLITARLTSEQGKQVFALPSDIDNVNAQGCHYLIREGATLVYHPDQIMSDLCHQLLEPVQLSEAKDNSTAHGSSQKTERLGPQSLFSDTTATPNDNVNPILKPQKSVTISEHLQPLWVHIQFELQDLDALIAKTQLDTATLLSQLMELELMGVIGEVGGRYQRI</sequence>
<evidence type="ECO:0000313" key="5">
    <source>
        <dbReference type="EMBL" id="SJM37653.1"/>
    </source>
</evidence>
<evidence type="ECO:0000259" key="3">
    <source>
        <dbReference type="Pfam" id="PF02481"/>
    </source>
</evidence>
<accession>A0A1R4EGS9</accession>
<dbReference type="Proteomes" id="UP000188169">
    <property type="component" value="Unassembled WGS sequence"/>
</dbReference>
<organism evidence="5 6">
    <name type="scientific">Psychrobacter pasteurii</name>
    <dbReference type="NCBI Taxonomy" id="1945520"/>
    <lineage>
        <taxon>Bacteria</taxon>
        <taxon>Pseudomonadati</taxon>
        <taxon>Pseudomonadota</taxon>
        <taxon>Gammaproteobacteria</taxon>
        <taxon>Moraxellales</taxon>
        <taxon>Moraxellaceae</taxon>
        <taxon>Psychrobacter</taxon>
    </lineage>
</organism>